<evidence type="ECO:0008006" key="5">
    <source>
        <dbReference type="Google" id="ProtNLM"/>
    </source>
</evidence>
<sequence length="544" mass="56066">MASKRKTSALLAVGLVAGIVSPIAPLAVAQQLTTQSTAVTHTCELVKPWGLLGAKNQGTIVSPETVVVRYPATVAPGEVFTAYVQPGAAAMRTTDGRQAGLLSYDIAFPSNSTNLAANYNGGGSGYSIPGNGPALVDRVAANGQLATEGPFARISGGATAFHGANSRNGDAVDRWKAGMQVASNTTFRFPEVALKMRAPVSLANGSTITTALKAAGQSGDSDDPTRNTIQGAEEGGWGTERTNYYFCGSSANAGSLSTTTVNSSLPRYLAKTTTRMVTSDTLLPLAARTTNLTAEVSSTEELMSNIRPGGMNFTIRHKATGQLLATVPNVTVGANGQATASYTFPTLSNGSYRDEYEVTATYAGRVDDIESSTSEPVTVSVGYNEVNANVVLTSTNGALSGGTMPVTLRAAFALPAGKPAPAGLAIQLFRNDLPHGAPITIPTGTTTANYTFPTDTLTQAQETRTYRYRAEVVPVISGVDRFVGGSATPVAAIVVGSSPGSPLPEGGQGSVALEGFFRAPQLVWDWLTGSIGQAGAFSSGFAEN</sequence>
<protein>
    <recommendedName>
        <fullName evidence="5">Ig-like domain-containing protein</fullName>
    </recommendedName>
</protein>
<dbReference type="InterPro" id="IPR013783">
    <property type="entry name" value="Ig-like_fold"/>
</dbReference>
<dbReference type="Proteomes" id="UP000244903">
    <property type="component" value="Chromosome"/>
</dbReference>
<evidence type="ECO:0000256" key="2">
    <source>
        <dbReference type="SAM" id="SignalP"/>
    </source>
</evidence>
<organism evidence="3 4">
    <name type="scientific">Dietzia psychralcaliphila</name>
    <dbReference type="NCBI Taxonomy" id="139021"/>
    <lineage>
        <taxon>Bacteria</taxon>
        <taxon>Bacillati</taxon>
        <taxon>Actinomycetota</taxon>
        <taxon>Actinomycetes</taxon>
        <taxon>Mycobacteriales</taxon>
        <taxon>Dietziaceae</taxon>
        <taxon>Dietzia</taxon>
    </lineage>
</organism>
<keyword evidence="2" id="KW-0732">Signal</keyword>
<dbReference type="Gene3D" id="2.60.40.10">
    <property type="entry name" value="Immunoglobulins"/>
    <property type="match status" value="1"/>
</dbReference>
<accession>A0AAD0JTL5</accession>
<feature type="signal peptide" evidence="2">
    <location>
        <begin position="1"/>
        <end position="29"/>
    </location>
</feature>
<dbReference type="RefSeq" id="WP_107748328.1">
    <property type="nucleotide sequence ID" value="NZ_CP015453.1"/>
</dbReference>
<reference evidence="3 4" key="1">
    <citation type="submission" date="2016-04" db="EMBL/GenBank/DDBJ databases">
        <title>Complete genome sequence of the haloalkaliphilic hydrocarbon-degrading bacterium Dietzia psychralcaliphila ILA-1T, isolated from a drain of a fish product-processing plant.</title>
        <authorList>
            <person name="Zhao J."/>
            <person name="Hu B."/>
            <person name="Geng S."/>
            <person name="Nie Y."/>
            <person name="Tang Y."/>
        </authorList>
    </citation>
    <scope>NUCLEOTIDE SEQUENCE [LARGE SCALE GENOMIC DNA]</scope>
    <source>
        <strain evidence="3 4">ILA-1</strain>
    </source>
</reference>
<evidence type="ECO:0000256" key="1">
    <source>
        <dbReference type="SAM" id="MobiDB-lite"/>
    </source>
</evidence>
<dbReference type="EMBL" id="CP015453">
    <property type="protein sequence ID" value="AWH95191.1"/>
    <property type="molecule type" value="Genomic_DNA"/>
</dbReference>
<keyword evidence="4" id="KW-1185">Reference proteome</keyword>
<dbReference type="GO" id="GO:0005975">
    <property type="term" value="P:carbohydrate metabolic process"/>
    <property type="evidence" value="ECO:0007669"/>
    <property type="project" value="UniProtKB-ARBA"/>
</dbReference>
<name>A0AAD0JTL5_9ACTN</name>
<proteinExistence type="predicted"/>
<feature type="chain" id="PRO_5042046826" description="Ig-like domain-containing protein" evidence="2">
    <location>
        <begin position="30"/>
        <end position="544"/>
    </location>
</feature>
<feature type="region of interest" description="Disordered" evidence="1">
    <location>
        <begin position="215"/>
        <end position="235"/>
    </location>
</feature>
<evidence type="ECO:0000313" key="3">
    <source>
        <dbReference type="EMBL" id="AWH95191.1"/>
    </source>
</evidence>
<dbReference type="AlphaFoldDB" id="A0AAD0JTL5"/>
<gene>
    <name evidence="3" type="ORF">A6048_06510</name>
</gene>
<dbReference type="KEGG" id="dpc:A6048_06510"/>
<evidence type="ECO:0000313" key="4">
    <source>
        <dbReference type="Proteomes" id="UP000244903"/>
    </source>
</evidence>